<feature type="non-terminal residue" evidence="1">
    <location>
        <position position="1"/>
    </location>
</feature>
<sequence>ISNKVICYNQPSKYVTFKIHKELKHLIKIKSEAKEFIESINFNMDDTIIYPLKYFQIYQAGRDSYLLKIISNVANVYFMNITDRSKFIKTSLRHVKIRINRIRVRYLRLLYYMVFGLKFSYYKIDAENNIYKKIFFRLNNENIGVDNIALSNYNHDHMEAINNVINKFDNLITEQYDHLIIYEGDGKGLDTQFSISSIENLYRYLFSRINSFGIKRSPKVLQGLKNQLNIDIEKNYNCLPTHLPSELLFKNINKSVISISSATLINASGYKNLKSVSLLELVSWRNQNRKIGIKNLLLKNGKNILFPKNY</sequence>
<dbReference type="AlphaFoldDB" id="A0A382SJN9"/>
<accession>A0A382SJN9</accession>
<feature type="non-terminal residue" evidence="1">
    <location>
        <position position="310"/>
    </location>
</feature>
<protein>
    <submittedName>
        <fullName evidence="1">Uncharacterized protein</fullName>
    </submittedName>
</protein>
<evidence type="ECO:0000313" key="1">
    <source>
        <dbReference type="EMBL" id="SVD09417.1"/>
    </source>
</evidence>
<organism evidence="1">
    <name type="scientific">marine metagenome</name>
    <dbReference type="NCBI Taxonomy" id="408172"/>
    <lineage>
        <taxon>unclassified sequences</taxon>
        <taxon>metagenomes</taxon>
        <taxon>ecological metagenomes</taxon>
    </lineage>
</organism>
<gene>
    <name evidence="1" type="ORF">METZ01_LOCUS362271</name>
</gene>
<reference evidence="1" key="1">
    <citation type="submission" date="2018-05" db="EMBL/GenBank/DDBJ databases">
        <authorList>
            <person name="Lanie J.A."/>
            <person name="Ng W.-L."/>
            <person name="Kazmierczak K.M."/>
            <person name="Andrzejewski T.M."/>
            <person name="Davidsen T.M."/>
            <person name="Wayne K.J."/>
            <person name="Tettelin H."/>
            <person name="Glass J.I."/>
            <person name="Rusch D."/>
            <person name="Podicherti R."/>
            <person name="Tsui H.-C.T."/>
            <person name="Winkler M.E."/>
        </authorList>
    </citation>
    <scope>NUCLEOTIDE SEQUENCE</scope>
</reference>
<dbReference type="EMBL" id="UINC01129191">
    <property type="protein sequence ID" value="SVD09417.1"/>
    <property type="molecule type" value="Genomic_DNA"/>
</dbReference>
<proteinExistence type="predicted"/>
<name>A0A382SJN9_9ZZZZ</name>